<feature type="region of interest" description="Disordered" evidence="1">
    <location>
        <begin position="1"/>
        <end position="41"/>
    </location>
</feature>
<sequence>MQDVDAAAGSAGRAALWRDGAAAAVRPGGRDRGRSGRGLRPVTAGARTTAVTAKPAATSMPAVATAASVALGQAPTVVVSRGGKR</sequence>
<evidence type="ECO:0000313" key="3">
    <source>
        <dbReference type="Proteomes" id="UP000053260"/>
    </source>
</evidence>
<evidence type="ECO:0000256" key="1">
    <source>
        <dbReference type="SAM" id="MobiDB-lite"/>
    </source>
</evidence>
<evidence type="ECO:0000313" key="2">
    <source>
        <dbReference type="EMBL" id="KUO14818.1"/>
    </source>
</evidence>
<dbReference type="Proteomes" id="UP000053260">
    <property type="component" value="Unassembled WGS sequence"/>
</dbReference>
<reference evidence="2 3" key="1">
    <citation type="submission" date="2015-10" db="EMBL/GenBank/DDBJ databases">
        <title>Draft genome sequence of Streptomyces sp. RV15, isolated from a marine sponge.</title>
        <authorList>
            <person name="Ruckert C."/>
            <person name="Abdelmohsen U.R."/>
            <person name="Winkler A."/>
            <person name="Hentschel U."/>
            <person name="Kalinowski J."/>
            <person name="Kampfer P."/>
            <person name="Glaeser S."/>
        </authorList>
    </citation>
    <scope>NUCLEOTIDE SEQUENCE [LARGE SCALE GENOMIC DNA]</scope>
    <source>
        <strain evidence="2 3">RV15</strain>
    </source>
</reference>
<comment type="caution">
    <text evidence="2">The sequence shown here is derived from an EMBL/GenBank/DDBJ whole genome shotgun (WGS) entry which is preliminary data.</text>
</comment>
<protein>
    <submittedName>
        <fullName evidence="2">Uncharacterized protein</fullName>
    </submittedName>
</protein>
<feature type="compositionally biased region" description="Low complexity" evidence="1">
    <location>
        <begin position="1"/>
        <end position="27"/>
    </location>
</feature>
<dbReference type="AlphaFoldDB" id="A0A101UQ43"/>
<accession>A0A101UQ43</accession>
<name>A0A101UQ43_9ACTN</name>
<keyword evidence="3" id="KW-1185">Reference proteome</keyword>
<proteinExistence type="predicted"/>
<organism evidence="2 3">
    <name type="scientific">Streptomyces dysideae</name>
    <dbReference type="NCBI Taxonomy" id="909626"/>
    <lineage>
        <taxon>Bacteria</taxon>
        <taxon>Bacillati</taxon>
        <taxon>Actinomycetota</taxon>
        <taxon>Actinomycetes</taxon>
        <taxon>Kitasatosporales</taxon>
        <taxon>Streptomycetaceae</taxon>
        <taxon>Streptomyces</taxon>
    </lineage>
</organism>
<dbReference type="EMBL" id="LMXB01000131">
    <property type="protein sequence ID" value="KUO14818.1"/>
    <property type="molecule type" value="Genomic_DNA"/>
</dbReference>
<gene>
    <name evidence="2" type="ORF">AQJ91_44910</name>
</gene>